<reference evidence="3" key="1">
    <citation type="submission" date="2016-06" db="UniProtKB">
        <authorList>
            <consortium name="WormBaseParasite"/>
        </authorList>
    </citation>
    <scope>IDENTIFICATION</scope>
</reference>
<evidence type="ECO:0000313" key="3">
    <source>
        <dbReference type="WBParaSite" id="ECPE_0001327801-mRNA-1"/>
    </source>
</evidence>
<evidence type="ECO:0000313" key="1">
    <source>
        <dbReference type="EMBL" id="VDP90511.1"/>
    </source>
</evidence>
<gene>
    <name evidence="1" type="ORF">ECPE_LOCUS13239</name>
</gene>
<proteinExistence type="predicted"/>
<dbReference type="Proteomes" id="UP000272942">
    <property type="component" value="Unassembled WGS sequence"/>
</dbReference>
<keyword evidence="2" id="KW-1185">Reference proteome</keyword>
<name>A0A183B204_9TREM</name>
<evidence type="ECO:0000313" key="2">
    <source>
        <dbReference type="Proteomes" id="UP000272942"/>
    </source>
</evidence>
<dbReference type="AlphaFoldDB" id="A0A183B204"/>
<reference evidence="1 2" key="2">
    <citation type="submission" date="2018-11" db="EMBL/GenBank/DDBJ databases">
        <authorList>
            <consortium name="Pathogen Informatics"/>
        </authorList>
    </citation>
    <scope>NUCLEOTIDE SEQUENCE [LARGE SCALE GENOMIC DNA]</scope>
    <source>
        <strain evidence="1 2">Egypt</strain>
    </source>
</reference>
<accession>A0A183B204</accession>
<dbReference type="WBParaSite" id="ECPE_0001327801-mRNA-1">
    <property type="protein sequence ID" value="ECPE_0001327801-mRNA-1"/>
    <property type="gene ID" value="ECPE_0001327801"/>
</dbReference>
<organism evidence="3">
    <name type="scientific">Echinostoma caproni</name>
    <dbReference type="NCBI Taxonomy" id="27848"/>
    <lineage>
        <taxon>Eukaryota</taxon>
        <taxon>Metazoa</taxon>
        <taxon>Spiralia</taxon>
        <taxon>Lophotrochozoa</taxon>
        <taxon>Platyhelminthes</taxon>
        <taxon>Trematoda</taxon>
        <taxon>Digenea</taxon>
        <taxon>Plagiorchiida</taxon>
        <taxon>Echinostomata</taxon>
        <taxon>Echinostomatoidea</taxon>
        <taxon>Echinostomatidae</taxon>
        <taxon>Echinostoma</taxon>
    </lineage>
</organism>
<sequence>MVASICSRVTLSDLKYADDSVLLSEYPSDAIPEETGTEVDESLSKVMSKISTTSASSTQPPVPGGATYVQSTVDSGELVRFSPTGTTVGSVDMTSALTSTAMVPTSATPMATISTIQTTAPLAPSFFTDPFSAAPFNPATIQQHQVGVQSPTKHETNDAMAKQLSVRTVVDLIPVPLYVCVDRILSEG</sequence>
<protein>
    <submittedName>
        <fullName evidence="3">Reverse transcriptase domain-containing protein</fullName>
    </submittedName>
</protein>
<dbReference type="EMBL" id="UZAN01054628">
    <property type="protein sequence ID" value="VDP90511.1"/>
    <property type="molecule type" value="Genomic_DNA"/>
</dbReference>